<dbReference type="EMBL" id="GL376634">
    <property type="status" value="NOT_ANNOTATED_CDS"/>
    <property type="molecule type" value="Genomic_DNA"/>
</dbReference>
<dbReference type="eggNOG" id="ENOG502S4UH">
    <property type="taxonomic scope" value="Eukaryota"/>
</dbReference>
<keyword evidence="4" id="KW-1185">Reference proteome</keyword>
<dbReference type="AlphaFoldDB" id="K3W9R1"/>
<dbReference type="Proteomes" id="UP000019132">
    <property type="component" value="Unassembled WGS sequence"/>
</dbReference>
<keyword evidence="1" id="KW-0472">Membrane</keyword>
<reference evidence="3" key="3">
    <citation type="submission" date="2015-02" db="UniProtKB">
        <authorList>
            <consortium name="EnsemblProtists"/>
        </authorList>
    </citation>
    <scope>IDENTIFICATION</scope>
    <source>
        <strain evidence="3">DAOM BR144</strain>
    </source>
</reference>
<feature type="domain" description="DUF1279" evidence="2">
    <location>
        <begin position="4"/>
        <end position="87"/>
    </location>
</feature>
<dbReference type="InParanoid" id="K3W9R1"/>
<protein>
    <recommendedName>
        <fullName evidence="2">DUF1279 domain-containing protein</fullName>
    </recommendedName>
</protein>
<sequence length="101" mass="11189">MKDKVKHVLKTYGRTALLFHSTVFVTTFSGSYAAIRHGVDLRHVMERVPFVDLSKMDPEAGTLALAYVSTLATGPARGALTITAVPFLARMFTRHARRTLK</sequence>
<reference evidence="4" key="2">
    <citation type="submission" date="2010-04" db="EMBL/GenBank/DDBJ databases">
        <authorList>
            <person name="Buell R."/>
            <person name="Hamilton J."/>
            <person name="Hostetler J."/>
        </authorList>
    </citation>
    <scope>NUCLEOTIDE SEQUENCE [LARGE SCALE GENOMIC DNA]</scope>
    <source>
        <strain evidence="4">DAOM:BR144</strain>
    </source>
</reference>
<keyword evidence="1" id="KW-1133">Transmembrane helix</keyword>
<keyword evidence="1" id="KW-0812">Transmembrane</keyword>
<evidence type="ECO:0000313" key="4">
    <source>
        <dbReference type="Proteomes" id="UP000019132"/>
    </source>
</evidence>
<dbReference type="VEuPathDB" id="FungiDB:PYU1_G001701"/>
<dbReference type="InterPro" id="IPR045866">
    <property type="entry name" value="FAM210A/B-like"/>
</dbReference>
<evidence type="ECO:0000256" key="1">
    <source>
        <dbReference type="SAM" id="Phobius"/>
    </source>
</evidence>
<dbReference type="Pfam" id="PF06916">
    <property type="entry name" value="FAM210A-B_dom"/>
    <property type="match status" value="1"/>
</dbReference>
<dbReference type="OMA" id="TPWIARF"/>
<organism evidence="3 4">
    <name type="scientific">Globisporangium ultimum (strain ATCC 200006 / CBS 805.95 / DAOM BR144)</name>
    <name type="common">Pythium ultimum</name>
    <dbReference type="NCBI Taxonomy" id="431595"/>
    <lineage>
        <taxon>Eukaryota</taxon>
        <taxon>Sar</taxon>
        <taxon>Stramenopiles</taxon>
        <taxon>Oomycota</taxon>
        <taxon>Peronosporomycetes</taxon>
        <taxon>Pythiales</taxon>
        <taxon>Pythiaceae</taxon>
        <taxon>Globisporangium</taxon>
    </lineage>
</organism>
<dbReference type="HOGENOM" id="CLU_2125980_0_0_1"/>
<reference evidence="4" key="1">
    <citation type="journal article" date="2010" name="Genome Biol.">
        <title>Genome sequence of the necrotrophic plant pathogen Pythium ultimum reveals original pathogenicity mechanisms and effector repertoire.</title>
        <authorList>
            <person name="Levesque C.A."/>
            <person name="Brouwer H."/>
            <person name="Cano L."/>
            <person name="Hamilton J.P."/>
            <person name="Holt C."/>
            <person name="Huitema E."/>
            <person name="Raffaele S."/>
            <person name="Robideau G.P."/>
            <person name="Thines M."/>
            <person name="Win J."/>
            <person name="Zerillo M.M."/>
            <person name="Beakes G.W."/>
            <person name="Boore J.L."/>
            <person name="Busam D."/>
            <person name="Dumas B."/>
            <person name="Ferriera S."/>
            <person name="Fuerstenberg S.I."/>
            <person name="Gachon C.M."/>
            <person name="Gaulin E."/>
            <person name="Govers F."/>
            <person name="Grenville-Briggs L."/>
            <person name="Horner N."/>
            <person name="Hostetler J."/>
            <person name="Jiang R.H."/>
            <person name="Johnson J."/>
            <person name="Krajaejun T."/>
            <person name="Lin H."/>
            <person name="Meijer H.J."/>
            <person name="Moore B."/>
            <person name="Morris P."/>
            <person name="Phuntmart V."/>
            <person name="Puiu D."/>
            <person name="Shetty J."/>
            <person name="Stajich J.E."/>
            <person name="Tripathy S."/>
            <person name="Wawra S."/>
            <person name="van West P."/>
            <person name="Whitty B.R."/>
            <person name="Coutinho P.M."/>
            <person name="Henrissat B."/>
            <person name="Martin F."/>
            <person name="Thomas P.D."/>
            <person name="Tyler B.M."/>
            <person name="De Vries R.P."/>
            <person name="Kamoun S."/>
            <person name="Yandell M."/>
            <person name="Tisserat N."/>
            <person name="Buell C.R."/>
        </authorList>
    </citation>
    <scope>NUCLEOTIDE SEQUENCE</scope>
    <source>
        <strain evidence="4">DAOM:BR144</strain>
    </source>
</reference>
<dbReference type="PANTHER" id="PTHR21377:SF0">
    <property type="entry name" value="PROTEIN FAM210B, MITOCHONDRIAL"/>
    <property type="match status" value="1"/>
</dbReference>
<proteinExistence type="predicted"/>
<feature type="transmembrane region" description="Helical" evidence="1">
    <location>
        <begin position="64"/>
        <end position="89"/>
    </location>
</feature>
<dbReference type="InterPro" id="IPR009688">
    <property type="entry name" value="FAM210A/B-like_dom"/>
</dbReference>
<feature type="transmembrane region" description="Helical" evidence="1">
    <location>
        <begin position="12"/>
        <end position="35"/>
    </location>
</feature>
<name>K3W9R1_GLOUD</name>
<dbReference type="EnsemblProtists" id="PYU1_T001702">
    <property type="protein sequence ID" value="PYU1_T001702"/>
    <property type="gene ID" value="PYU1_G001701"/>
</dbReference>
<accession>K3W9R1</accession>
<dbReference type="PANTHER" id="PTHR21377">
    <property type="entry name" value="PROTEIN FAM210B, MITOCHONDRIAL"/>
    <property type="match status" value="1"/>
</dbReference>
<evidence type="ECO:0000259" key="2">
    <source>
        <dbReference type="Pfam" id="PF06916"/>
    </source>
</evidence>
<dbReference type="GO" id="GO:0005739">
    <property type="term" value="C:mitochondrion"/>
    <property type="evidence" value="ECO:0007669"/>
    <property type="project" value="TreeGrafter"/>
</dbReference>
<evidence type="ECO:0000313" key="3">
    <source>
        <dbReference type="EnsemblProtists" id="PYU1_T001702"/>
    </source>
</evidence>